<proteinExistence type="predicted"/>
<dbReference type="Proteomes" id="UP000631670">
    <property type="component" value="Unassembled WGS sequence"/>
</dbReference>
<dbReference type="PANTHER" id="PTHR37574:SF1">
    <property type="entry name" value="LIPASE B"/>
    <property type="match status" value="1"/>
</dbReference>
<dbReference type="RefSeq" id="WP_249026823.1">
    <property type="nucleotide sequence ID" value="NZ_JADBEG010000001.1"/>
</dbReference>
<dbReference type="PANTHER" id="PTHR37574">
    <property type="entry name" value="LIPASE B"/>
    <property type="match status" value="1"/>
</dbReference>
<name>A0ABR9I517_9PSEU</name>
<dbReference type="InterPro" id="IPR029058">
    <property type="entry name" value="AB_hydrolase_fold"/>
</dbReference>
<sequence>MRITAWWRGISPRRRLMLSSVAVVVVAAVGATAIAASGTKAAPEAGTPDQAKPGPVLLVPGYGGGQGALDELAARIRQATGRDTEVLTLAGDGTGDLVEQAGVLAEAVERAYARGAPSVDVVGYSAGGVVARLWVSREGGDHQARRVVTLGAPMHGTGLATAGGALVPGGCPAACVQLAPGSALLQELAKEPIPATLPWLSLWTEQDETVTPPESARVDGAVNVALQQVCPGNQAGHGDLPTDPAVTEIVLQALGTTPLEAPTDCLSS</sequence>
<gene>
    <name evidence="2" type="ORF">H4696_005357</name>
</gene>
<keyword evidence="2" id="KW-0378">Hydrolase</keyword>
<protein>
    <submittedName>
        <fullName evidence="2">Triacylglycerol esterase/lipase EstA (Alpha/beta hydrolase family)</fullName>
    </submittedName>
</protein>
<evidence type="ECO:0000259" key="1">
    <source>
        <dbReference type="Pfam" id="PF07819"/>
    </source>
</evidence>
<comment type="caution">
    <text evidence="2">The sequence shown here is derived from an EMBL/GenBank/DDBJ whole genome shotgun (WGS) entry which is preliminary data.</text>
</comment>
<keyword evidence="3" id="KW-1185">Reference proteome</keyword>
<evidence type="ECO:0000313" key="2">
    <source>
        <dbReference type="EMBL" id="MBE1498257.1"/>
    </source>
</evidence>
<feature type="domain" description="GPI inositol-deacylase PGAP1-like alpha/beta" evidence="1">
    <location>
        <begin position="95"/>
        <end position="159"/>
    </location>
</feature>
<accession>A0ABR9I517</accession>
<organism evidence="2 3">
    <name type="scientific">Amycolatopsis lexingtonensis</name>
    <dbReference type="NCBI Taxonomy" id="218822"/>
    <lineage>
        <taxon>Bacteria</taxon>
        <taxon>Bacillati</taxon>
        <taxon>Actinomycetota</taxon>
        <taxon>Actinomycetes</taxon>
        <taxon>Pseudonocardiales</taxon>
        <taxon>Pseudonocardiaceae</taxon>
        <taxon>Amycolatopsis</taxon>
    </lineage>
</organism>
<dbReference type="Pfam" id="PF07819">
    <property type="entry name" value="PGAP1"/>
    <property type="match status" value="1"/>
</dbReference>
<dbReference type="GO" id="GO:0016787">
    <property type="term" value="F:hydrolase activity"/>
    <property type="evidence" value="ECO:0007669"/>
    <property type="project" value="UniProtKB-KW"/>
</dbReference>
<dbReference type="InterPro" id="IPR053228">
    <property type="entry name" value="Stereospecific_Lipase"/>
</dbReference>
<dbReference type="SUPFAM" id="SSF53474">
    <property type="entry name" value="alpha/beta-Hydrolases"/>
    <property type="match status" value="1"/>
</dbReference>
<dbReference type="InterPro" id="IPR012908">
    <property type="entry name" value="PGAP1-ab_dom-like"/>
</dbReference>
<evidence type="ECO:0000313" key="3">
    <source>
        <dbReference type="Proteomes" id="UP000631670"/>
    </source>
</evidence>
<dbReference type="Gene3D" id="3.40.50.1820">
    <property type="entry name" value="alpha/beta hydrolase"/>
    <property type="match status" value="1"/>
</dbReference>
<dbReference type="EMBL" id="JADBEG010000001">
    <property type="protein sequence ID" value="MBE1498257.1"/>
    <property type="molecule type" value="Genomic_DNA"/>
</dbReference>
<reference evidence="2 3" key="1">
    <citation type="submission" date="2020-10" db="EMBL/GenBank/DDBJ databases">
        <title>Sequencing the genomes of 1000 actinobacteria strains.</title>
        <authorList>
            <person name="Klenk H.-P."/>
        </authorList>
    </citation>
    <scope>NUCLEOTIDE SEQUENCE [LARGE SCALE GENOMIC DNA]</scope>
    <source>
        <strain evidence="2 3">DSM 44653</strain>
    </source>
</reference>